<protein>
    <recommendedName>
        <fullName evidence="23">Dicer-like protein 2</fullName>
    </recommendedName>
</protein>
<dbReference type="GO" id="GO:0046872">
    <property type="term" value="F:metal ion binding"/>
    <property type="evidence" value="ECO:0007669"/>
    <property type="project" value="UniProtKB-KW"/>
</dbReference>
<dbReference type="GO" id="GO:0005634">
    <property type="term" value="C:nucleus"/>
    <property type="evidence" value="ECO:0007669"/>
    <property type="project" value="TreeGrafter"/>
</dbReference>
<comment type="cofactor">
    <cofactor evidence="2">
        <name>Mg(2+)</name>
        <dbReference type="ChEBI" id="CHEBI:18420"/>
    </cofactor>
</comment>
<gene>
    <name evidence="21" type="ORF">K432DRAFT_337600</name>
</gene>
<dbReference type="Pfam" id="PF00271">
    <property type="entry name" value="Helicase_C"/>
    <property type="match status" value="1"/>
</dbReference>
<dbReference type="InterPro" id="IPR036389">
    <property type="entry name" value="RNase_III_sf"/>
</dbReference>
<evidence type="ECO:0000313" key="21">
    <source>
        <dbReference type="EMBL" id="OCK75355.1"/>
    </source>
</evidence>
<keyword evidence="12" id="KW-0051">Antiviral defense</keyword>
<accession>A0A8E2E0X2</accession>
<keyword evidence="6" id="KW-0547">Nucleotide-binding</keyword>
<dbReference type="PROSITE" id="PS51194">
    <property type="entry name" value="HELICASE_CTER"/>
    <property type="match status" value="1"/>
</dbReference>
<dbReference type="Pfam" id="PF03368">
    <property type="entry name" value="Dicer_dimer"/>
    <property type="match status" value="1"/>
</dbReference>
<keyword evidence="22" id="KW-1185">Reference proteome</keyword>
<dbReference type="GO" id="GO:0004386">
    <property type="term" value="F:helicase activity"/>
    <property type="evidence" value="ECO:0007669"/>
    <property type="project" value="UniProtKB-KW"/>
</dbReference>
<dbReference type="EMBL" id="KV745327">
    <property type="protein sequence ID" value="OCK75355.1"/>
    <property type="molecule type" value="Genomic_DNA"/>
</dbReference>
<reference evidence="21 22" key="1">
    <citation type="journal article" date="2016" name="Nat. Commun.">
        <title>Ectomycorrhizal ecology is imprinted in the genome of the dominant symbiotic fungus Cenococcum geophilum.</title>
        <authorList>
            <consortium name="DOE Joint Genome Institute"/>
            <person name="Peter M."/>
            <person name="Kohler A."/>
            <person name="Ohm R.A."/>
            <person name="Kuo A."/>
            <person name="Krutzmann J."/>
            <person name="Morin E."/>
            <person name="Arend M."/>
            <person name="Barry K.W."/>
            <person name="Binder M."/>
            <person name="Choi C."/>
            <person name="Clum A."/>
            <person name="Copeland A."/>
            <person name="Grisel N."/>
            <person name="Haridas S."/>
            <person name="Kipfer T."/>
            <person name="LaButti K."/>
            <person name="Lindquist E."/>
            <person name="Lipzen A."/>
            <person name="Maire R."/>
            <person name="Meier B."/>
            <person name="Mihaltcheva S."/>
            <person name="Molinier V."/>
            <person name="Murat C."/>
            <person name="Poggeler S."/>
            <person name="Quandt C.A."/>
            <person name="Sperisen C."/>
            <person name="Tritt A."/>
            <person name="Tisserant E."/>
            <person name="Crous P.W."/>
            <person name="Henrissat B."/>
            <person name="Nehls U."/>
            <person name="Egli S."/>
            <person name="Spatafora J.W."/>
            <person name="Grigoriev I.V."/>
            <person name="Martin F.M."/>
        </authorList>
    </citation>
    <scope>NUCLEOTIDE SEQUENCE [LARGE SCALE GENOMIC DNA]</scope>
    <source>
        <strain evidence="21 22">CBS 459.81</strain>
    </source>
</reference>
<evidence type="ECO:0000256" key="3">
    <source>
        <dbReference type="ARBA" id="ARBA00022721"/>
    </source>
</evidence>
<dbReference type="GO" id="GO:0050688">
    <property type="term" value="P:regulation of defense response to virus"/>
    <property type="evidence" value="ECO:0007669"/>
    <property type="project" value="UniProtKB-KW"/>
</dbReference>
<proteinExistence type="inferred from homology"/>
<dbReference type="InterPro" id="IPR027417">
    <property type="entry name" value="P-loop_NTPase"/>
</dbReference>
<evidence type="ECO:0000256" key="13">
    <source>
        <dbReference type="ARBA" id="ARBA00023211"/>
    </source>
</evidence>
<keyword evidence="9" id="KW-0067">ATP-binding</keyword>
<dbReference type="SMART" id="SM00487">
    <property type="entry name" value="DEXDc"/>
    <property type="match status" value="1"/>
</dbReference>
<feature type="domain" description="Helicase C-terminal" evidence="19">
    <location>
        <begin position="391"/>
        <end position="571"/>
    </location>
</feature>
<dbReference type="Proteomes" id="UP000250266">
    <property type="component" value="Unassembled WGS sequence"/>
</dbReference>
<keyword evidence="3" id="KW-0930">Antiviral protein</keyword>
<evidence type="ECO:0000256" key="2">
    <source>
        <dbReference type="ARBA" id="ARBA00001946"/>
    </source>
</evidence>
<dbReference type="SMART" id="SM00535">
    <property type="entry name" value="RIBOc"/>
    <property type="match status" value="2"/>
</dbReference>
<keyword evidence="4" id="KW-0479">Metal-binding</keyword>
<evidence type="ECO:0000256" key="16">
    <source>
        <dbReference type="SAM" id="MobiDB-lite"/>
    </source>
</evidence>
<dbReference type="GO" id="GO:0005737">
    <property type="term" value="C:cytoplasm"/>
    <property type="evidence" value="ECO:0007669"/>
    <property type="project" value="TreeGrafter"/>
</dbReference>
<evidence type="ECO:0000256" key="15">
    <source>
        <dbReference type="PROSITE-ProRule" id="PRU00657"/>
    </source>
</evidence>
<dbReference type="Gene3D" id="3.30.160.380">
    <property type="entry name" value="Dicer dimerisation domain"/>
    <property type="match status" value="1"/>
</dbReference>
<evidence type="ECO:0000259" key="17">
    <source>
        <dbReference type="PROSITE" id="PS50142"/>
    </source>
</evidence>
<dbReference type="GO" id="GO:0030422">
    <property type="term" value="P:siRNA processing"/>
    <property type="evidence" value="ECO:0007669"/>
    <property type="project" value="TreeGrafter"/>
</dbReference>
<evidence type="ECO:0000256" key="10">
    <source>
        <dbReference type="ARBA" id="ARBA00022842"/>
    </source>
</evidence>
<evidence type="ECO:0000256" key="6">
    <source>
        <dbReference type="ARBA" id="ARBA00022741"/>
    </source>
</evidence>
<keyword evidence="7" id="KW-0378">Hydrolase</keyword>
<dbReference type="CDD" id="cd18802">
    <property type="entry name" value="SF2_C_dicer"/>
    <property type="match status" value="1"/>
</dbReference>
<keyword evidence="8" id="KW-0347">Helicase</keyword>
<dbReference type="CDD" id="cd00593">
    <property type="entry name" value="RIBOc"/>
    <property type="match status" value="2"/>
</dbReference>
<feature type="compositionally biased region" description="Basic and acidic residues" evidence="16">
    <location>
        <begin position="1435"/>
        <end position="1444"/>
    </location>
</feature>
<dbReference type="PROSITE" id="PS50142">
    <property type="entry name" value="RNASE_3_2"/>
    <property type="match status" value="2"/>
</dbReference>
<dbReference type="Pfam" id="PF00270">
    <property type="entry name" value="DEAD"/>
    <property type="match status" value="1"/>
</dbReference>
<evidence type="ECO:0000259" key="20">
    <source>
        <dbReference type="PROSITE" id="PS51327"/>
    </source>
</evidence>
<dbReference type="GO" id="GO:0004525">
    <property type="term" value="F:ribonuclease III activity"/>
    <property type="evidence" value="ECO:0007669"/>
    <property type="project" value="InterPro"/>
</dbReference>
<keyword evidence="13" id="KW-0464">Manganese</keyword>
<dbReference type="PANTHER" id="PTHR14950:SF37">
    <property type="entry name" value="ENDORIBONUCLEASE DICER"/>
    <property type="match status" value="1"/>
</dbReference>
<evidence type="ECO:0000256" key="12">
    <source>
        <dbReference type="ARBA" id="ARBA00023118"/>
    </source>
</evidence>
<dbReference type="Gene3D" id="1.10.1520.10">
    <property type="entry name" value="Ribonuclease III domain"/>
    <property type="match status" value="2"/>
</dbReference>
<dbReference type="FunFam" id="3.40.50.300:FF:001669">
    <property type="entry name" value="Dicer-like protein 1"/>
    <property type="match status" value="1"/>
</dbReference>
<dbReference type="InterPro" id="IPR001650">
    <property type="entry name" value="Helicase_C-like"/>
</dbReference>
<dbReference type="GO" id="GO:0051607">
    <property type="term" value="P:defense response to virus"/>
    <property type="evidence" value="ECO:0007669"/>
    <property type="project" value="UniProtKB-KW"/>
</dbReference>
<evidence type="ECO:0000256" key="11">
    <source>
        <dbReference type="ARBA" id="ARBA00022884"/>
    </source>
</evidence>
<dbReference type="GO" id="GO:0005524">
    <property type="term" value="F:ATP binding"/>
    <property type="evidence" value="ECO:0007669"/>
    <property type="project" value="UniProtKB-KW"/>
</dbReference>
<keyword evidence="11 15" id="KW-0694">RNA-binding</keyword>
<dbReference type="CDD" id="cd18034">
    <property type="entry name" value="DEXHc_dicer"/>
    <property type="match status" value="1"/>
</dbReference>
<name>A0A8E2E0X2_9PEZI</name>
<dbReference type="SMART" id="SM00490">
    <property type="entry name" value="HELICc"/>
    <property type="match status" value="1"/>
</dbReference>
<dbReference type="PROSITE" id="PS00517">
    <property type="entry name" value="RNASE_3_1"/>
    <property type="match status" value="1"/>
</dbReference>
<dbReference type="SUPFAM" id="SSF52540">
    <property type="entry name" value="P-loop containing nucleoside triphosphate hydrolases"/>
    <property type="match status" value="1"/>
</dbReference>
<dbReference type="InterPro" id="IPR038248">
    <property type="entry name" value="Dicer_dimer_sf"/>
</dbReference>
<evidence type="ECO:0000256" key="7">
    <source>
        <dbReference type="ARBA" id="ARBA00022801"/>
    </source>
</evidence>
<dbReference type="Pfam" id="PF00636">
    <property type="entry name" value="Ribonuclease_3"/>
    <property type="match status" value="2"/>
</dbReference>
<dbReference type="PROSITE" id="PS51192">
    <property type="entry name" value="HELICASE_ATP_BIND_1"/>
    <property type="match status" value="1"/>
</dbReference>
<feature type="region of interest" description="Disordered" evidence="16">
    <location>
        <begin position="1425"/>
        <end position="1465"/>
    </location>
</feature>
<dbReference type="SUPFAM" id="SSF69065">
    <property type="entry name" value="RNase III domain-like"/>
    <property type="match status" value="2"/>
</dbReference>
<evidence type="ECO:0000256" key="5">
    <source>
        <dbReference type="ARBA" id="ARBA00022737"/>
    </source>
</evidence>
<organism evidence="21 22">
    <name type="scientific">Lepidopterella palustris CBS 459.81</name>
    <dbReference type="NCBI Taxonomy" id="1314670"/>
    <lineage>
        <taxon>Eukaryota</taxon>
        <taxon>Fungi</taxon>
        <taxon>Dikarya</taxon>
        <taxon>Ascomycota</taxon>
        <taxon>Pezizomycotina</taxon>
        <taxon>Dothideomycetes</taxon>
        <taxon>Pleosporomycetidae</taxon>
        <taxon>Mytilinidiales</taxon>
        <taxon>Argynnaceae</taxon>
        <taxon>Lepidopterella</taxon>
    </lineage>
</organism>
<feature type="domain" description="Dicer dsRNA-binding fold" evidence="20">
    <location>
        <begin position="588"/>
        <end position="682"/>
    </location>
</feature>
<dbReference type="PROSITE" id="PS51327">
    <property type="entry name" value="DICER_DSRBF"/>
    <property type="match status" value="1"/>
</dbReference>
<dbReference type="FunFam" id="1.10.1520.10:FF:000032">
    <property type="entry name" value="Dicer-like protein 2"/>
    <property type="match status" value="1"/>
</dbReference>
<evidence type="ECO:0000256" key="8">
    <source>
        <dbReference type="ARBA" id="ARBA00022806"/>
    </source>
</evidence>
<dbReference type="GO" id="GO:0003723">
    <property type="term" value="F:RNA binding"/>
    <property type="evidence" value="ECO:0007669"/>
    <property type="project" value="UniProtKB-UniRule"/>
</dbReference>
<dbReference type="OrthoDB" id="416741at2759"/>
<evidence type="ECO:0000256" key="14">
    <source>
        <dbReference type="ARBA" id="ARBA00025403"/>
    </source>
</evidence>
<evidence type="ECO:0000313" key="22">
    <source>
        <dbReference type="Proteomes" id="UP000250266"/>
    </source>
</evidence>
<comment type="similarity">
    <text evidence="15">Belongs to the helicase family. Dicer subfamily.</text>
</comment>
<keyword evidence="5" id="KW-0677">Repeat</keyword>
<evidence type="ECO:0000256" key="4">
    <source>
        <dbReference type="ARBA" id="ARBA00022723"/>
    </source>
</evidence>
<dbReference type="InterPro" id="IPR014001">
    <property type="entry name" value="Helicase_ATP-bd"/>
</dbReference>
<keyword evidence="10" id="KW-0460">Magnesium</keyword>
<evidence type="ECO:0008006" key="23">
    <source>
        <dbReference type="Google" id="ProtNLM"/>
    </source>
</evidence>
<dbReference type="SUPFAM" id="SSF54768">
    <property type="entry name" value="dsRNA-binding domain-like"/>
    <property type="match status" value="1"/>
</dbReference>
<evidence type="ECO:0000256" key="1">
    <source>
        <dbReference type="ARBA" id="ARBA00001936"/>
    </source>
</evidence>
<feature type="domain" description="RNase III" evidence="17">
    <location>
        <begin position="1129"/>
        <end position="1315"/>
    </location>
</feature>
<comment type="cofactor">
    <cofactor evidence="1">
        <name>Mn(2+)</name>
        <dbReference type="ChEBI" id="CHEBI:29035"/>
    </cofactor>
</comment>
<sequence length="1465" mass="164237">MEDLIAESHNGIIHIPIDNDDSTVNNGTFQEPFRLRSYQTEMVEDSLKENIIVAMDTGSGKTHIALERTSAELQTCSPDQLVWFLAPTVTLCHQQYQVFLAHLPAFGVRFLSGEDNLDRWTDQYIWDAILKNIRIVVSTHAVLLDALTHGFVKLAKLALMIFDEAHHCTLKHPANQIMNLFYKPLLLSDNTRPLPAILGLSASPVINAKAKGLQTIEQNLNAIIKTPKIHRSELIRFVHRPQLSKVSFSPSLPSSSRRPAILDSLRALLAGYDIMQDPYVVDLVTETKKDNSYAQNSLNKVLISQDTYCRKQLKTLADRSEVLYNELGDAAACWYLRQCNSKYENMVKISNQQLYQMTEMENKHLLRLLQKLDMGDNPEFFPGPMESVSAKVQSLIDTLVAEAGPEFTGLIFVEQRATVVALAQLLSAHSQTRNLFNIGTFVGTSISLKRKVNIADLAEPRNQKQTLEDFRVGKKNLIIATSVLEEGIDVSSCDIVICFEPPKNLKSFIQRRGRARKEQSKYIILVPDHGSRLASPDSWHDLEEEMKRAYMDDLRKIKAVEEMELAEEDGELNFRIAETGALLTLDNASQHLHHFCALLKAGPYIDTRPQFSFKKENGGTVIAHVTLPISVAPSVRSASSSRSWKTERNAKKDAAFQAYKALHTAGLVNDNLLPLIDAQDETPEFNVSCEESSLVPVAPKMDPWIGLARQQQFCPRVYYKALFNISSVGENPLEMVMLTPCPMPYIPPGVLYWNESKQYIVTGWPLDATTYTDEEITTMRAITRKMLFSVFDTRMHSNKHDFLALFVPGGPREPWSSEALQKWHSSTEGNRPALDLFSRRHTLVPSDVGLIRMHGDVHQFIFKGIRPSGDNEVSEILGLEVIKLPKRRDFLHRIPEASLEKESYTTVQLLDASACYANCLPSSYSTFALFVPSILHRYEVFMMAENLRTTVLAPVSFDSAHLGLLVTAISASSTNEADNYQRLEFLGDCILKFSTSIHLMASHPNWPESYLTVEKGRTNANKFLAKASLAAGLDRFIITEAFTGSKWTPKYASDLLSTESEAKESILRSTKLLADVIESLIGACYVEGGLSNAFTCIQTLLPTEKWIPSSESCTILFNTAPSQPSPTHLSTVETLIDYTFTKKCLLLEALTHASFSGPVELSAASYQRLEFLGDAVLDYIVVLRLFSHKPELPHQTMHTIRTAMVNASFLAFLAFEATVPEDRINVTLAPATHNFVEEPEVVHRALWQFLRYSSPEIFKLQQEAITRHQALRQEILHALQHGRRYPWHLLARTDPQKLFSDIVESVIGAIYIDSCGDLSACERFVKRLGILEYLERVISDGLDCLHPKERLGHLAVSDKVEYVPIGNGEDGGYKCQVKVGGREFGSVVEGLKRVNVETEAAWRAVRILEGLEEGKEEETMEIVEGGDAEGGIKIGKSEGRGLDENKDEDEGDSMKWMENPICESA</sequence>
<dbReference type="Gene3D" id="3.40.50.300">
    <property type="entry name" value="P-loop containing nucleotide triphosphate hydrolases"/>
    <property type="match status" value="2"/>
</dbReference>
<evidence type="ECO:0000259" key="19">
    <source>
        <dbReference type="PROSITE" id="PS51194"/>
    </source>
</evidence>
<dbReference type="InterPro" id="IPR000999">
    <property type="entry name" value="RNase_III_dom"/>
</dbReference>
<comment type="function">
    <text evidence="14">Dicer-like endonuclease involved in cleaving double-stranded RNA in the RNA interference (RNAi) pathway. Produces 21 to 25 bp dsRNAs (siRNAs) which target the selective destruction of homologous RNAs leading to sequence-specific suppression of gene expression, called post-transcriptional gene silencing (PTGS). Part of a broad host defense response against viral infection and transposons.</text>
</comment>
<dbReference type="InterPro" id="IPR005034">
    <property type="entry name" value="Dicer_dimerisation"/>
</dbReference>
<dbReference type="PANTHER" id="PTHR14950">
    <property type="entry name" value="DICER-RELATED"/>
    <property type="match status" value="1"/>
</dbReference>
<evidence type="ECO:0000256" key="9">
    <source>
        <dbReference type="ARBA" id="ARBA00022840"/>
    </source>
</evidence>
<feature type="domain" description="RNase III" evidence="17">
    <location>
        <begin position="955"/>
        <end position="1089"/>
    </location>
</feature>
<feature type="domain" description="Helicase ATP-binding" evidence="18">
    <location>
        <begin position="42"/>
        <end position="222"/>
    </location>
</feature>
<dbReference type="InterPro" id="IPR011545">
    <property type="entry name" value="DEAD/DEAH_box_helicase_dom"/>
</dbReference>
<evidence type="ECO:0000259" key="18">
    <source>
        <dbReference type="PROSITE" id="PS51192"/>
    </source>
</evidence>